<dbReference type="EMBL" id="WTPW01003123">
    <property type="protein sequence ID" value="KAF0353641.1"/>
    <property type="molecule type" value="Genomic_DNA"/>
</dbReference>
<dbReference type="AlphaFoldDB" id="A0A8H3WUH6"/>
<proteinExistence type="predicted"/>
<keyword evidence="2" id="KW-1185">Reference proteome</keyword>
<name>A0A8H3WUH6_GIGMA</name>
<evidence type="ECO:0000313" key="2">
    <source>
        <dbReference type="Proteomes" id="UP000439903"/>
    </source>
</evidence>
<sequence>MFEQAQPLPFTAFIVLCIFRSEEQYLFTAIIRNANAILHFSPTLNIINKQLEKNSCNSQLVALCCNVILKEFFAKLEFARGNALNEPIKFNSIDSNKFMIEMNELMQTQNPQVQSLKYYFLKKLQSRGLSMNDLKQLCNLQKENLPWLTDLPWNKDMIPDCPLILTFCLMNMTM</sequence>
<dbReference type="Proteomes" id="UP000439903">
    <property type="component" value="Unassembled WGS sequence"/>
</dbReference>
<protein>
    <submittedName>
        <fullName evidence="1">E3 ubiquitin-protein ligase</fullName>
    </submittedName>
</protein>
<gene>
    <name evidence="1" type="ORF">F8M41_015144</name>
</gene>
<evidence type="ECO:0000313" key="1">
    <source>
        <dbReference type="EMBL" id="KAF0353641.1"/>
    </source>
</evidence>
<organism evidence="1 2">
    <name type="scientific">Gigaspora margarita</name>
    <dbReference type="NCBI Taxonomy" id="4874"/>
    <lineage>
        <taxon>Eukaryota</taxon>
        <taxon>Fungi</taxon>
        <taxon>Fungi incertae sedis</taxon>
        <taxon>Mucoromycota</taxon>
        <taxon>Glomeromycotina</taxon>
        <taxon>Glomeromycetes</taxon>
        <taxon>Diversisporales</taxon>
        <taxon>Gigasporaceae</taxon>
        <taxon>Gigaspora</taxon>
    </lineage>
</organism>
<reference evidence="1 2" key="1">
    <citation type="journal article" date="2019" name="Environ. Microbiol.">
        <title>At the nexus of three kingdoms: the genome of the mycorrhizal fungus Gigaspora margarita provides insights into plant, endobacterial and fungal interactions.</title>
        <authorList>
            <person name="Venice F."/>
            <person name="Ghignone S."/>
            <person name="Salvioli di Fossalunga A."/>
            <person name="Amselem J."/>
            <person name="Novero M."/>
            <person name="Xianan X."/>
            <person name="Sedzielewska Toro K."/>
            <person name="Morin E."/>
            <person name="Lipzen A."/>
            <person name="Grigoriev I.V."/>
            <person name="Henrissat B."/>
            <person name="Martin F.M."/>
            <person name="Bonfante P."/>
        </authorList>
    </citation>
    <scope>NUCLEOTIDE SEQUENCE [LARGE SCALE GENOMIC DNA]</scope>
    <source>
        <strain evidence="1 2">BEG34</strain>
    </source>
</reference>
<accession>A0A8H3WUH6</accession>
<comment type="caution">
    <text evidence="1">The sequence shown here is derived from an EMBL/GenBank/DDBJ whole genome shotgun (WGS) entry which is preliminary data.</text>
</comment>